<dbReference type="PROSITE" id="PS51482">
    <property type="entry name" value="DEGV"/>
    <property type="match status" value="1"/>
</dbReference>
<dbReference type="Proteomes" id="UP000051565">
    <property type="component" value="Unassembled WGS sequence"/>
</dbReference>
<organism evidence="3 4">
    <name type="scientific">Fructilactobacillus lindneri DSM 20690 = JCM 11027</name>
    <dbReference type="NCBI Taxonomy" id="1122148"/>
    <lineage>
        <taxon>Bacteria</taxon>
        <taxon>Bacillati</taxon>
        <taxon>Bacillota</taxon>
        <taxon>Bacilli</taxon>
        <taxon>Lactobacillales</taxon>
        <taxon>Lactobacillaceae</taxon>
        <taxon>Fructilactobacillus</taxon>
    </lineage>
</organism>
<dbReference type="InterPro" id="IPR043168">
    <property type="entry name" value="DegV_C"/>
</dbReference>
<sequence length="281" mass="31091">MIHIVTDTTSQLTPAEIEKYRINLVSLRAIANGKTYKDQIDITSKEFSDILASDQEFPTTSQPSLGDFVATYQKIIDDDPDAQIISIHIGTVLSGTANTAQMAAQQFDNDIRIVDGGTADRGTSYLVLKAGQMLQTGFTLDDIEKEVTAMIPNTKFYLFINNMDYLVKGGRASKATGFISSLIKLKPVVTVQNNQLNFAHKCRGKKQMEKIVQKVIQEIIGNPNIKDVGLPFVDDDLESKQIRDAILAKRPDINIVLNYTSPSLMPHAGPEGFAITYNDKY</sequence>
<evidence type="ECO:0000256" key="2">
    <source>
        <dbReference type="ARBA" id="ARBA00023121"/>
    </source>
</evidence>
<dbReference type="GeneID" id="61249863"/>
<dbReference type="EMBL" id="JQBT01000033">
    <property type="protein sequence ID" value="KRN78728.1"/>
    <property type="molecule type" value="Genomic_DNA"/>
</dbReference>
<dbReference type="NCBIfam" id="TIGR00762">
    <property type="entry name" value="DegV"/>
    <property type="match status" value="1"/>
</dbReference>
<evidence type="ECO:0008006" key="5">
    <source>
        <dbReference type="Google" id="ProtNLM"/>
    </source>
</evidence>
<dbReference type="STRING" id="53444.AYR59_03095"/>
<dbReference type="GO" id="GO:0008289">
    <property type="term" value="F:lipid binding"/>
    <property type="evidence" value="ECO:0007669"/>
    <property type="project" value="UniProtKB-KW"/>
</dbReference>
<protein>
    <recommendedName>
        <fullName evidence="5">DegV family protein</fullName>
    </recommendedName>
</protein>
<dbReference type="RefSeq" id="WP_056997708.1">
    <property type="nucleotide sequence ID" value="NZ_FUXS01000002.1"/>
</dbReference>
<evidence type="ECO:0000313" key="3">
    <source>
        <dbReference type="EMBL" id="KRN78728.1"/>
    </source>
</evidence>
<dbReference type="OrthoDB" id="5429275at2"/>
<dbReference type="PANTHER" id="PTHR33434:SF2">
    <property type="entry name" value="FATTY ACID-BINDING PROTEIN TM_1468"/>
    <property type="match status" value="1"/>
</dbReference>
<gene>
    <name evidence="3" type="ORF">IV52_GL001005</name>
</gene>
<dbReference type="Gene3D" id="3.30.1180.10">
    <property type="match status" value="1"/>
</dbReference>
<dbReference type="AlphaFoldDB" id="A0A0R2JNN4"/>
<accession>A0A0R2JNN4</accession>
<dbReference type="PANTHER" id="PTHR33434">
    <property type="entry name" value="DEGV DOMAIN-CONTAINING PROTEIN DR_1986-RELATED"/>
    <property type="match status" value="1"/>
</dbReference>
<comment type="function">
    <text evidence="1">May bind long-chain fatty acids, such as palmitate, and may play a role in lipid transport or fatty acid metabolism.</text>
</comment>
<evidence type="ECO:0000313" key="4">
    <source>
        <dbReference type="Proteomes" id="UP000051565"/>
    </source>
</evidence>
<proteinExistence type="predicted"/>
<dbReference type="PATRIC" id="fig|1122148.6.peg.1031"/>
<evidence type="ECO:0000256" key="1">
    <source>
        <dbReference type="ARBA" id="ARBA00003238"/>
    </source>
</evidence>
<dbReference type="InterPro" id="IPR003797">
    <property type="entry name" value="DegV"/>
</dbReference>
<keyword evidence="4" id="KW-1185">Reference proteome</keyword>
<name>A0A0R2JNN4_9LACO</name>
<reference evidence="3 4" key="1">
    <citation type="journal article" date="2015" name="Genome Announc.">
        <title>Expanding the biotechnology potential of lactobacilli through comparative genomics of 213 strains and associated genera.</title>
        <authorList>
            <person name="Sun Z."/>
            <person name="Harris H.M."/>
            <person name="McCann A."/>
            <person name="Guo C."/>
            <person name="Argimon S."/>
            <person name="Zhang W."/>
            <person name="Yang X."/>
            <person name="Jeffery I.B."/>
            <person name="Cooney J.C."/>
            <person name="Kagawa T.F."/>
            <person name="Liu W."/>
            <person name="Song Y."/>
            <person name="Salvetti E."/>
            <person name="Wrobel A."/>
            <person name="Rasinkangas P."/>
            <person name="Parkhill J."/>
            <person name="Rea M.C."/>
            <person name="O'Sullivan O."/>
            <person name="Ritari J."/>
            <person name="Douillard F.P."/>
            <person name="Paul Ross R."/>
            <person name="Yang R."/>
            <person name="Briner A.E."/>
            <person name="Felis G.E."/>
            <person name="de Vos W.M."/>
            <person name="Barrangou R."/>
            <person name="Klaenhammer T.R."/>
            <person name="Caufield P.W."/>
            <person name="Cui Y."/>
            <person name="Zhang H."/>
            <person name="O'Toole P.W."/>
        </authorList>
    </citation>
    <scope>NUCLEOTIDE SEQUENCE [LARGE SCALE GENOMIC DNA]</scope>
    <source>
        <strain evidence="3 4">DSM 20690</strain>
    </source>
</reference>
<dbReference type="InterPro" id="IPR050270">
    <property type="entry name" value="DegV_domain_contain"/>
</dbReference>
<keyword evidence="2" id="KW-0446">Lipid-binding</keyword>
<comment type="caution">
    <text evidence="3">The sequence shown here is derived from an EMBL/GenBank/DDBJ whole genome shotgun (WGS) entry which is preliminary data.</text>
</comment>
<dbReference type="Gene3D" id="3.40.50.10170">
    <property type="match status" value="1"/>
</dbReference>
<dbReference type="Pfam" id="PF02645">
    <property type="entry name" value="DegV"/>
    <property type="match status" value="1"/>
</dbReference>
<dbReference type="SUPFAM" id="SSF82549">
    <property type="entry name" value="DAK1/DegV-like"/>
    <property type="match status" value="1"/>
</dbReference>